<evidence type="ECO:0000256" key="14">
    <source>
        <dbReference type="ARBA" id="ARBA00022842"/>
    </source>
</evidence>
<evidence type="ECO:0000256" key="12">
    <source>
        <dbReference type="ARBA" id="ARBA00022741"/>
    </source>
</evidence>
<evidence type="ECO:0000256" key="16">
    <source>
        <dbReference type="ARBA" id="ARBA00030048"/>
    </source>
</evidence>
<protein>
    <recommendedName>
        <fullName evidence="9">Dihydrofolate synthase/folylpolyglutamate synthase</fullName>
        <ecNumber evidence="7">6.3.2.12</ecNumber>
        <ecNumber evidence="8">6.3.2.17</ecNumber>
    </recommendedName>
    <alternativeName>
        <fullName evidence="18">Folylpoly-gamma-glutamate synthetase-dihydrofolate synthetase</fullName>
    </alternativeName>
    <alternativeName>
        <fullName evidence="16">Folylpolyglutamate synthetase</fullName>
    </alternativeName>
    <alternativeName>
        <fullName evidence="17">Tetrahydrofolylpolyglutamate synthase</fullName>
    </alternativeName>
</protein>
<organism evidence="26 27">
    <name type="scientific">Thiomicrorhabdus xiamenensis</name>
    <dbReference type="NCBI Taxonomy" id="2739063"/>
    <lineage>
        <taxon>Bacteria</taxon>
        <taxon>Pseudomonadati</taxon>
        <taxon>Pseudomonadota</taxon>
        <taxon>Gammaproteobacteria</taxon>
        <taxon>Thiotrichales</taxon>
        <taxon>Piscirickettsiaceae</taxon>
        <taxon>Thiomicrorhabdus</taxon>
    </lineage>
</organism>
<keyword evidence="11" id="KW-0479">Metal-binding</keyword>
<dbReference type="GO" id="GO:0046872">
    <property type="term" value="F:metal ion binding"/>
    <property type="evidence" value="ECO:0007669"/>
    <property type="project" value="UniProtKB-KW"/>
</dbReference>
<dbReference type="Gene3D" id="3.40.1190.10">
    <property type="entry name" value="Mur-like, catalytic domain"/>
    <property type="match status" value="1"/>
</dbReference>
<evidence type="ECO:0000256" key="22">
    <source>
        <dbReference type="ARBA" id="ARBA00049161"/>
    </source>
</evidence>
<dbReference type="GO" id="GO:0008841">
    <property type="term" value="F:dihydrofolate synthase activity"/>
    <property type="evidence" value="ECO:0007669"/>
    <property type="project" value="UniProtKB-EC"/>
</dbReference>
<evidence type="ECO:0000256" key="6">
    <source>
        <dbReference type="ARBA" id="ARBA00011245"/>
    </source>
</evidence>
<comment type="catalytic activity">
    <reaction evidence="22">
        <text>7,8-dihydropteroate + L-glutamate + ATP = 7,8-dihydrofolate + ADP + phosphate + H(+)</text>
        <dbReference type="Rhea" id="RHEA:23584"/>
        <dbReference type="ChEBI" id="CHEBI:15378"/>
        <dbReference type="ChEBI" id="CHEBI:17839"/>
        <dbReference type="ChEBI" id="CHEBI:29985"/>
        <dbReference type="ChEBI" id="CHEBI:30616"/>
        <dbReference type="ChEBI" id="CHEBI:43474"/>
        <dbReference type="ChEBI" id="CHEBI:57451"/>
        <dbReference type="ChEBI" id="CHEBI:456216"/>
        <dbReference type="EC" id="6.3.2.12"/>
    </reaction>
</comment>
<dbReference type="Pfam" id="PF08245">
    <property type="entry name" value="Mur_ligase_M"/>
    <property type="match status" value="1"/>
</dbReference>
<dbReference type="FunFam" id="3.40.1190.10:FF:000004">
    <property type="entry name" value="Dihydrofolate synthase/folylpolyglutamate synthase"/>
    <property type="match status" value="1"/>
</dbReference>
<evidence type="ECO:0000256" key="20">
    <source>
        <dbReference type="ARBA" id="ARBA00047808"/>
    </source>
</evidence>
<dbReference type="PROSITE" id="PS01011">
    <property type="entry name" value="FOLYLPOLYGLU_SYNT_1"/>
    <property type="match status" value="1"/>
</dbReference>
<evidence type="ECO:0000256" key="15">
    <source>
        <dbReference type="ARBA" id="ARBA00022909"/>
    </source>
</evidence>
<dbReference type="Gene3D" id="3.90.190.20">
    <property type="entry name" value="Mur ligase, C-terminal domain"/>
    <property type="match status" value="1"/>
</dbReference>
<dbReference type="Pfam" id="PF02875">
    <property type="entry name" value="Mur_ligase_C"/>
    <property type="match status" value="1"/>
</dbReference>
<dbReference type="SUPFAM" id="SSF53244">
    <property type="entry name" value="MurD-like peptide ligases, peptide-binding domain"/>
    <property type="match status" value="1"/>
</dbReference>
<dbReference type="EC" id="6.3.2.12" evidence="7"/>
<feature type="domain" description="Mur ligase central" evidence="25">
    <location>
        <begin position="54"/>
        <end position="269"/>
    </location>
</feature>
<dbReference type="EC" id="6.3.2.17" evidence="8"/>
<dbReference type="NCBIfam" id="TIGR01499">
    <property type="entry name" value="folC"/>
    <property type="match status" value="1"/>
</dbReference>
<dbReference type="AlphaFoldDB" id="A0A7D4SHW8"/>
<keyword evidence="14" id="KW-0460">Magnesium</keyword>
<evidence type="ECO:0000256" key="1">
    <source>
        <dbReference type="ARBA" id="ARBA00001946"/>
    </source>
</evidence>
<comment type="cofactor">
    <cofactor evidence="1">
        <name>Mg(2+)</name>
        <dbReference type="ChEBI" id="CHEBI:18420"/>
    </cofactor>
</comment>
<keyword evidence="10 23" id="KW-0436">Ligase</keyword>
<dbReference type="InterPro" id="IPR036615">
    <property type="entry name" value="Mur_ligase_C_dom_sf"/>
</dbReference>
<dbReference type="PANTHER" id="PTHR11136">
    <property type="entry name" value="FOLYLPOLYGLUTAMATE SYNTHASE-RELATED"/>
    <property type="match status" value="1"/>
</dbReference>
<comment type="catalytic activity">
    <reaction evidence="21">
        <text>(6R)-5,10-methylenetetrahydrofolyl-(gamma-L-Glu)(n) + L-glutamate + ATP = (6R)-5,10-methylenetetrahydrofolyl-(gamma-L-Glu)(n+1) + ADP + phosphate + H(+)</text>
        <dbReference type="Rhea" id="RHEA:51912"/>
        <dbReference type="Rhea" id="RHEA-COMP:13257"/>
        <dbReference type="Rhea" id="RHEA-COMP:13258"/>
        <dbReference type="ChEBI" id="CHEBI:15378"/>
        <dbReference type="ChEBI" id="CHEBI:29985"/>
        <dbReference type="ChEBI" id="CHEBI:30616"/>
        <dbReference type="ChEBI" id="CHEBI:43474"/>
        <dbReference type="ChEBI" id="CHEBI:136572"/>
        <dbReference type="ChEBI" id="CHEBI:456216"/>
        <dbReference type="EC" id="6.3.2.17"/>
    </reaction>
</comment>
<dbReference type="GO" id="GO:0004326">
    <property type="term" value="F:tetrahydrofolylpolyglutamate synthase activity"/>
    <property type="evidence" value="ECO:0007669"/>
    <property type="project" value="UniProtKB-EC"/>
</dbReference>
<dbReference type="InterPro" id="IPR004101">
    <property type="entry name" value="Mur_ligase_C"/>
</dbReference>
<dbReference type="InterPro" id="IPR018109">
    <property type="entry name" value="Folylpolyglutamate_synth_CS"/>
</dbReference>
<evidence type="ECO:0000259" key="24">
    <source>
        <dbReference type="Pfam" id="PF02875"/>
    </source>
</evidence>
<evidence type="ECO:0000256" key="17">
    <source>
        <dbReference type="ARBA" id="ARBA00030592"/>
    </source>
</evidence>
<dbReference type="NCBIfam" id="NF008101">
    <property type="entry name" value="PRK10846.1"/>
    <property type="match status" value="1"/>
</dbReference>
<name>A0A7D4SHW8_9GAMM</name>
<keyword evidence="13 23" id="KW-0067">ATP-binding</keyword>
<evidence type="ECO:0000256" key="13">
    <source>
        <dbReference type="ARBA" id="ARBA00022840"/>
    </source>
</evidence>
<evidence type="ECO:0000256" key="9">
    <source>
        <dbReference type="ARBA" id="ARBA00019357"/>
    </source>
</evidence>
<dbReference type="EMBL" id="CP054020">
    <property type="protein sequence ID" value="QKI88860.1"/>
    <property type="molecule type" value="Genomic_DNA"/>
</dbReference>
<evidence type="ECO:0000256" key="2">
    <source>
        <dbReference type="ARBA" id="ARBA00002714"/>
    </source>
</evidence>
<comment type="similarity">
    <text evidence="5 23">Belongs to the folylpolyglutamate synthase family.</text>
</comment>
<dbReference type="InterPro" id="IPR036565">
    <property type="entry name" value="Mur-like_cat_sf"/>
</dbReference>
<dbReference type="GO" id="GO:0046656">
    <property type="term" value="P:folic acid biosynthetic process"/>
    <property type="evidence" value="ECO:0007669"/>
    <property type="project" value="UniProtKB-KW"/>
</dbReference>
<keyword evidence="27" id="KW-1185">Reference proteome</keyword>
<evidence type="ECO:0000256" key="21">
    <source>
        <dbReference type="ARBA" id="ARBA00049035"/>
    </source>
</evidence>
<dbReference type="RefSeq" id="WP_173284473.1">
    <property type="nucleotide sequence ID" value="NZ_CP054020.1"/>
</dbReference>
<dbReference type="KEGG" id="txa:HQN79_04395"/>
<dbReference type="GO" id="GO:0046654">
    <property type="term" value="P:tetrahydrofolate biosynthetic process"/>
    <property type="evidence" value="ECO:0007669"/>
    <property type="project" value="UniProtKB-UniPathway"/>
</dbReference>
<dbReference type="PIRSF" id="PIRSF001563">
    <property type="entry name" value="Folylpolyglu_synth"/>
    <property type="match status" value="1"/>
</dbReference>
<dbReference type="GO" id="GO:0005737">
    <property type="term" value="C:cytoplasm"/>
    <property type="evidence" value="ECO:0007669"/>
    <property type="project" value="TreeGrafter"/>
</dbReference>
<proteinExistence type="inferred from homology"/>
<accession>A0A7D4SHW8</accession>
<evidence type="ECO:0000256" key="11">
    <source>
        <dbReference type="ARBA" id="ARBA00022723"/>
    </source>
</evidence>
<dbReference type="Proteomes" id="UP000504724">
    <property type="component" value="Chromosome"/>
</dbReference>
<feature type="domain" description="Mur ligase C-terminal" evidence="24">
    <location>
        <begin position="297"/>
        <end position="412"/>
    </location>
</feature>
<sequence>MSVTAKPDGASSLESWIDWLLHLHAQEIDLGLERVRQVGAKMSILQPAPKVISVAGTNGKGSSVALLSSILRQAGYRVGAYTSPHIQAFNERIQIDGVAVDSQTIVDAFDLIERSRGDIKLTYFEFSTLAALQIFKQAALDVVVLEVGLGGRLDAVNIVDADAALITAIDVDHIDWLGDDRGQIAIEKAGITRSGRLAVCSDPNPPQTLADYCAEHRVNLLQLGRDFHYRVEEGGWSLLWSSSGEAGSYPLPALKGDFQIQNASGVLALLQEMCRSGDLSVSDDAIKCGLQNATHPGRLQSVEFRHNGRFYHWLIDVAHNPQSSEVLADYLAKQGLGGLKAVFSVLDDKDASPMVQRISPYIEQWYTADLQIPRSSSEKKLQNLLQDNHVEASCIHVYASIEKSVQACLSQSGSDSRSETPNLLVWGSFFTVAQVYQALNALAIELGN</sequence>
<dbReference type="SUPFAM" id="SSF53623">
    <property type="entry name" value="MurD-like peptide ligases, catalytic domain"/>
    <property type="match status" value="1"/>
</dbReference>
<gene>
    <name evidence="26" type="primary">folC</name>
    <name evidence="26" type="ORF">HQN79_04395</name>
</gene>
<comment type="function">
    <text evidence="2">Functions in two distinct reactions of the de novo folate biosynthetic pathway. Catalyzes the addition of a glutamate residue to dihydropteroate (7,8-dihydropteroate or H2Pte) to form dihydrofolate (7,8-dihydrofolate monoglutamate or H2Pte-Glu). Also catalyzes successive additions of L-glutamate to tetrahydrofolate or 10-formyltetrahydrofolate or 5,10-methylenetetrahydrofolate, leading to folylpolyglutamate derivatives.</text>
</comment>
<evidence type="ECO:0000256" key="18">
    <source>
        <dbReference type="ARBA" id="ARBA00032510"/>
    </source>
</evidence>
<comment type="catalytic activity">
    <reaction evidence="20">
        <text>10-formyltetrahydrofolyl-(gamma-L-Glu)(n) + L-glutamate + ATP = 10-formyltetrahydrofolyl-(gamma-L-Glu)(n+1) + ADP + phosphate + H(+)</text>
        <dbReference type="Rhea" id="RHEA:51904"/>
        <dbReference type="Rhea" id="RHEA-COMP:13088"/>
        <dbReference type="Rhea" id="RHEA-COMP:14300"/>
        <dbReference type="ChEBI" id="CHEBI:15378"/>
        <dbReference type="ChEBI" id="CHEBI:29985"/>
        <dbReference type="ChEBI" id="CHEBI:30616"/>
        <dbReference type="ChEBI" id="CHEBI:43474"/>
        <dbReference type="ChEBI" id="CHEBI:134413"/>
        <dbReference type="ChEBI" id="CHEBI:456216"/>
        <dbReference type="EC" id="6.3.2.17"/>
    </reaction>
</comment>
<comment type="pathway">
    <text evidence="4">Cofactor biosynthesis; tetrahydrofolylpolyglutamate biosynthesis.</text>
</comment>
<comment type="catalytic activity">
    <reaction evidence="19">
        <text>(6S)-5,6,7,8-tetrahydrofolyl-(gamma-L-Glu)(n) + L-glutamate + ATP = (6S)-5,6,7,8-tetrahydrofolyl-(gamma-L-Glu)(n+1) + ADP + phosphate + H(+)</text>
        <dbReference type="Rhea" id="RHEA:10580"/>
        <dbReference type="Rhea" id="RHEA-COMP:14738"/>
        <dbReference type="Rhea" id="RHEA-COMP:14740"/>
        <dbReference type="ChEBI" id="CHEBI:15378"/>
        <dbReference type="ChEBI" id="CHEBI:29985"/>
        <dbReference type="ChEBI" id="CHEBI:30616"/>
        <dbReference type="ChEBI" id="CHEBI:43474"/>
        <dbReference type="ChEBI" id="CHEBI:141005"/>
        <dbReference type="ChEBI" id="CHEBI:456216"/>
        <dbReference type="EC" id="6.3.2.17"/>
    </reaction>
</comment>
<evidence type="ECO:0000256" key="19">
    <source>
        <dbReference type="ARBA" id="ARBA00047493"/>
    </source>
</evidence>
<evidence type="ECO:0000256" key="8">
    <source>
        <dbReference type="ARBA" id="ARBA00013025"/>
    </source>
</evidence>
<evidence type="ECO:0000259" key="25">
    <source>
        <dbReference type="Pfam" id="PF08245"/>
    </source>
</evidence>
<dbReference type="PANTHER" id="PTHR11136:SF0">
    <property type="entry name" value="DIHYDROFOLATE SYNTHETASE-RELATED"/>
    <property type="match status" value="1"/>
</dbReference>
<comment type="subunit">
    <text evidence="6">Monomer.</text>
</comment>
<evidence type="ECO:0000256" key="7">
    <source>
        <dbReference type="ARBA" id="ARBA00013023"/>
    </source>
</evidence>
<evidence type="ECO:0000256" key="23">
    <source>
        <dbReference type="PIRNR" id="PIRNR001563"/>
    </source>
</evidence>
<reference evidence="26 27" key="1">
    <citation type="submission" date="2020-05" db="EMBL/GenBank/DDBJ databases">
        <title>Thiomicrorhabdus sediminis sp.nov. and Thiomicrorhabdus xiamenensis sp.nov., novel sulfur-oxidizing bacteria isolated from coastal sediment.</title>
        <authorList>
            <person name="Liu X."/>
        </authorList>
    </citation>
    <scope>NUCLEOTIDE SEQUENCE [LARGE SCALE GENOMIC DNA]</scope>
    <source>
        <strain evidence="26 27">G2</strain>
    </source>
</reference>
<evidence type="ECO:0000256" key="5">
    <source>
        <dbReference type="ARBA" id="ARBA00008276"/>
    </source>
</evidence>
<evidence type="ECO:0000256" key="3">
    <source>
        <dbReference type="ARBA" id="ARBA00004799"/>
    </source>
</evidence>
<keyword evidence="12 23" id="KW-0547">Nucleotide-binding</keyword>
<evidence type="ECO:0000256" key="4">
    <source>
        <dbReference type="ARBA" id="ARBA00005150"/>
    </source>
</evidence>
<comment type="pathway">
    <text evidence="3">Cofactor biosynthesis; tetrahydrofolate biosynthesis; 7,8-dihydrofolate from 2-amino-4-hydroxy-6-hydroxymethyl-7,8-dihydropteridine diphosphate and 4-aminobenzoate: step 2/2.</text>
</comment>
<dbReference type="GO" id="GO:0005524">
    <property type="term" value="F:ATP binding"/>
    <property type="evidence" value="ECO:0007669"/>
    <property type="project" value="UniProtKB-KW"/>
</dbReference>
<keyword evidence="15" id="KW-0289">Folate biosynthesis</keyword>
<evidence type="ECO:0000256" key="10">
    <source>
        <dbReference type="ARBA" id="ARBA00022598"/>
    </source>
</evidence>
<dbReference type="InterPro" id="IPR001645">
    <property type="entry name" value="Folylpolyglutamate_synth"/>
</dbReference>
<dbReference type="UniPathway" id="UPA00077">
    <property type="reaction ID" value="UER00157"/>
</dbReference>
<dbReference type="InterPro" id="IPR013221">
    <property type="entry name" value="Mur_ligase_cen"/>
</dbReference>
<evidence type="ECO:0000313" key="26">
    <source>
        <dbReference type="EMBL" id="QKI88860.1"/>
    </source>
</evidence>
<evidence type="ECO:0000313" key="27">
    <source>
        <dbReference type="Proteomes" id="UP000504724"/>
    </source>
</evidence>